<gene>
    <name evidence="2" type="ORF">Hs30E_13740</name>
</gene>
<sequence length="44" mass="4824">MIAIVEVSTFVEILNGKVKQVLKALQTEKIKGRVRKVSQANAGK</sequence>
<dbReference type="RefSeq" id="WP_267130237.1">
    <property type="nucleotide sequence ID" value="NZ_BLLI01000040.1"/>
</dbReference>
<dbReference type="Proteomes" id="UP000480303">
    <property type="component" value="Unassembled WGS sequence"/>
</dbReference>
<dbReference type="Gene3D" id="3.30.70.330">
    <property type="match status" value="1"/>
</dbReference>
<keyword evidence="3" id="KW-1185">Reference proteome</keyword>
<feature type="domain" description="DEAD box helicase DbpA/CsdA RNA-binding" evidence="1">
    <location>
        <begin position="2"/>
        <end position="38"/>
    </location>
</feature>
<reference evidence="2 3" key="1">
    <citation type="submission" date="2020-02" db="EMBL/GenBank/DDBJ databases">
        <title>Draft genome sequence of Lactococcus sp. Hs30E4-3.</title>
        <authorList>
            <person name="Noda S."/>
            <person name="Yuki M."/>
            <person name="Ohkuma M."/>
        </authorList>
    </citation>
    <scope>NUCLEOTIDE SEQUENCE [LARGE SCALE GENOMIC DNA]</scope>
    <source>
        <strain evidence="2 3">Hs30E4-3</strain>
    </source>
</reference>
<proteinExistence type="predicted"/>
<dbReference type="InterPro" id="IPR012677">
    <property type="entry name" value="Nucleotide-bd_a/b_plait_sf"/>
</dbReference>
<evidence type="ECO:0000259" key="1">
    <source>
        <dbReference type="Pfam" id="PF03880"/>
    </source>
</evidence>
<protein>
    <recommendedName>
        <fullName evidence="1">DEAD box helicase DbpA/CsdA RNA-binding domain-containing protein</fullName>
    </recommendedName>
</protein>
<dbReference type="EMBL" id="BLLI01000040">
    <property type="protein sequence ID" value="GFH42823.1"/>
    <property type="molecule type" value="Genomic_DNA"/>
</dbReference>
<accession>A0A6A0BDQ6</accession>
<evidence type="ECO:0000313" key="2">
    <source>
        <dbReference type="EMBL" id="GFH42823.1"/>
    </source>
</evidence>
<name>A0A6A0BDQ6_9LACT</name>
<dbReference type="Pfam" id="PF03880">
    <property type="entry name" value="DbpA"/>
    <property type="match status" value="1"/>
</dbReference>
<organism evidence="2 3">
    <name type="scientific">Pseudolactococcus hodotermopsidis</name>
    <dbReference type="NCBI Taxonomy" id="2709157"/>
    <lineage>
        <taxon>Bacteria</taxon>
        <taxon>Bacillati</taxon>
        <taxon>Bacillota</taxon>
        <taxon>Bacilli</taxon>
        <taxon>Lactobacillales</taxon>
        <taxon>Streptococcaceae</taxon>
        <taxon>Pseudolactococcus</taxon>
    </lineage>
</organism>
<evidence type="ECO:0000313" key="3">
    <source>
        <dbReference type="Proteomes" id="UP000480303"/>
    </source>
</evidence>
<dbReference type="InterPro" id="IPR005580">
    <property type="entry name" value="DbpA/CsdA_RNA-bd_dom"/>
</dbReference>
<dbReference type="AlphaFoldDB" id="A0A6A0BDQ6"/>
<comment type="caution">
    <text evidence="2">The sequence shown here is derived from an EMBL/GenBank/DDBJ whole genome shotgun (WGS) entry which is preliminary data.</text>
</comment>